<evidence type="ECO:0000313" key="3">
    <source>
        <dbReference type="Proteomes" id="UP000536179"/>
    </source>
</evidence>
<proteinExistence type="predicted"/>
<feature type="compositionally biased region" description="Basic and acidic residues" evidence="1">
    <location>
        <begin position="79"/>
        <end position="88"/>
    </location>
</feature>
<evidence type="ECO:0000256" key="1">
    <source>
        <dbReference type="SAM" id="MobiDB-lite"/>
    </source>
</evidence>
<dbReference type="EMBL" id="JACHXU010000002">
    <property type="protein sequence ID" value="MBB3204978.1"/>
    <property type="molecule type" value="Genomic_DNA"/>
</dbReference>
<accession>A0A7W5DUV5</accession>
<dbReference type="AlphaFoldDB" id="A0A7W5DUV5"/>
<dbReference type="Proteomes" id="UP000536179">
    <property type="component" value="Unassembled WGS sequence"/>
</dbReference>
<gene>
    <name evidence="2" type="ORF">FHS27_000745</name>
</gene>
<organism evidence="2 3">
    <name type="scientific">Aporhodopirellula rubra</name>
    <dbReference type="NCBI Taxonomy" id="980271"/>
    <lineage>
        <taxon>Bacteria</taxon>
        <taxon>Pseudomonadati</taxon>
        <taxon>Planctomycetota</taxon>
        <taxon>Planctomycetia</taxon>
        <taxon>Pirellulales</taxon>
        <taxon>Pirellulaceae</taxon>
        <taxon>Aporhodopirellula</taxon>
    </lineage>
</organism>
<feature type="compositionally biased region" description="Pro residues" evidence="1">
    <location>
        <begin position="1"/>
        <end position="11"/>
    </location>
</feature>
<feature type="region of interest" description="Disordered" evidence="1">
    <location>
        <begin position="50"/>
        <end position="88"/>
    </location>
</feature>
<evidence type="ECO:0000313" key="2">
    <source>
        <dbReference type="EMBL" id="MBB3204978.1"/>
    </source>
</evidence>
<comment type="caution">
    <text evidence="2">The sequence shown here is derived from an EMBL/GenBank/DDBJ whole genome shotgun (WGS) entry which is preliminary data.</text>
</comment>
<reference evidence="2 3" key="1">
    <citation type="submission" date="2020-08" db="EMBL/GenBank/DDBJ databases">
        <title>Genomic Encyclopedia of Type Strains, Phase III (KMG-III): the genomes of soil and plant-associated and newly described type strains.</title>
        <authorList>
            <person name="Whitman W."/>
        </authorList>
    </citation>
    <scope>NUCLEOTIDE SEQUENCE [LARGE SCALE GENOMIC DNA]</scope>
    <source>
        <strain evidence="2 3">CECT 8075</strain>
    </source>
</reference>
<protein>
    <submittedName>
        <fullName evidence="2">Uncharacterized protein</fullName>
    </submittedName>
</protein>
<sequence>MKPSPPLPNPSPNREGFDPKATNRSQTFPCVGEGFEKDFKGRLTNKYRNNLSLSTNTSPVPPLMPAMTKLPTASPRTGLGKDSREGLS</sequence>
<feature type="region of interest" description="Disordered" evidence="1">
    <location>
        <begin position="1"/>
        <end position="30"/>
    </location>
</feature>
<name>A0A7W5DUV5_9BACT</name>
<keyword evidence="3" id="KW-1185">Reference proteome</keyword>